<gene>
    <name evidence="1" type="ORF">SAMN04489732_10125</name>
</gene>
<dbReference type="Proteomes" id="UP000198582">
    <property type="component" value="Unassembled WGS sequence"/>
</dbReference>
<name>A0A1H8PPS3_9PSEU</name>
<dbReference type="STRING" id="394193.SAMN04489732_10125"/>
<evidence type="ECO:0000313" key="1">
    <source>
        <dbReference type="EMBL" id="SEO44002.1"/>
    </source>
</evidence>
<dbReference type="EMBL" id="FOEF01000001">
    <property type="protein sequence ID" value="SEO44002.1"/>
    <property type="molecule type" value="Genomic_DNA"/>
</dbReference>
<keyword evidence="2" id="KW-1185">Reference proteome</keyword>
<dbReference type="InterPro" id="IPR028082">
    <property type="entry name" value="Peripla_BP_I"/>
</dbReference>
<evidence type="ECO:0000313" key="2">
    <source>
        <dbReference type="Proteomes" id="UP000198582"/>
    </source>
</evidence>
<proteinExistence type="predicted"/>
<dbReference type="Gene3D" id="3.40.50.2300">
    <property type="match status" value="1"/>
</dbReference>
<organism evidence="1 2">
    <name type="scientific">Amycolatopsis saalfeldensis</name>
    <dbReference type="NCBI Taxonomy" id="394193"/>
    <lineage>
        <taxon>Bacteria</taxon>
        <taxon>Bacillati</taxon>
        <taxon>Actinomycetota</taxon>
        <taxon>Actinomycetes</taxon>
        <taxon>Pseudonocardiales</taxon>
        <taxon>Pseudonocardiaceae</taxon>
        <taxon>Amycolatopsis</taxon>
    </lineage>
</organism>
<sequence length="137" mass="14479">MRPAPVSAVVGTASDAISRANGELLAAAWAEDGGTVLATVRWPETAASWLRPARRFAAPEPDVWLVAATVPGWAAMGRRLVTSTAWSPARTFATTPLADPELIALGGIGTFDGLRGAYPDGRLWTVQRTLLRPWATG</sequence>
<reference evidence="2" key="1">
    <citation type="submission" date="2016-10" db="EMBL/GenBank/DDBJ databases">
        <authorList>
            <person name="Varghese N."/>
            <person name="Submissions S."/>
        </authorList>
    </citation>
    <scope>NUCLEOTIDE SEQUENCE [LARGE SCALE GENOMIC DNA]</scope>
    <source>
        <strain evidence="2">DSM 44993</strain>
    </source>
</reference>
<dbReference type="AlphaFoldDB" id="A0A1H8PPS3"/>
<dbReference type="SUPFAM" id="SSF53822">
    <property type="entry name" value="Periplasmic binding protein-like I"/>
    <property type="match status" value="1"/>
</dbReference>
<accession>A0A1H8PPS3</accession>
<protein>
    <submittedName>
        <fullName evidence="1">Uncharacterized protein</fullName>
    </submittedName>
</protein>